<dbReference type="Proteomes" id="UP000775872">
    <property type="component" value="Unassembled WGS sequence"/>
</dbReference>
<proteinExistence type="predicted"/>
<keyword evidence="1" id="KW-0732">Signal</keyword>
<dbReference type="AlphaFoldDB" id="A0A9N9W3X9"/>
<reference evidence="2 3" key="2">
    <citation type="submission" date="2021-10" db="EMBL/GenBank/DDBJ databases">
        <authorList>
            <person name="Piombo E."/>
        </authorList>
    </citation>
    <scope>NUCLEOTIDE SEQUENCE [LARGE SCALE GENOMIC DNA]</scope>
</reference>
<feature type="chain" id="PRO_5040467629" evidence="1">
    <location>
        <begin position="19"/>
        <end position="123"/>
    </location>
</feature>
<evidence type="ECO:0000313" key="3">
    <source>
        <dbReference type="Proteomes" id="UP000775872"/>
    </source>
</evidence>
<organism evidence="2 3">
    <name type="scientific">Clonostachys solani</name>
    <dbReference type="NCBI Taxonomy" id="160281"/>
    <lineage>
        <taxon>Eukaryota</taxon>
        <taxon>Fungi</taxon>
        <taxon>Dikarya</taxon>
        <taxon>Ascomycota</taxon>
        <taxon>Pezizomycotina</taxon>
        <taxon>Sordariomycetes</taxon>
        <taxon>Hypocreomycetidae</taxon>
        <taxon>Hypocreales</taxon>
        <taxon>Bionectriaceae</taxon>
        <taxon>Clonostachys</taxon>
    </lineage>
</organism>
<keyword evidence="3" id="KW-1185">Reference proteome</keyword>
<comment type="caution">
    <text evidence="2">The sequence shown here is derived from an EMBL/GenBank/DDBJ whole genome shotgun (WGS) entry which is preliminary data.</text>
</comment>
<dbReference type="EMBL" id="CABFOC020000013">
    <property type="protein sequence ID" value="CAH0045800.1"/>
    <property type="molecule type" value="Genomic_DNA"/>
</dbReference>
<evidence type="ECO:0000313" key="2">
    <source>
        <dbReference type="EMBL" id="CAH0045800.1"/>
    </source>
</evidence>
<accession>A0A9N9W3X9</accession>
<evidence type="ECO:0000256" key="1">
    <source>
        <dbReference type="SAM" id="SignalP"/>
    </source>
</evidence>
<protein>
    <submittedName>
        <fullName evidence="2">Uncharacterized protein</fullName>
    </submittedName>
</protein>
<reference evidence="3" key="1">
    <citation type="submission" date="2019-06" db="EMBL/GenBank/DDBJ databases">
        <authorList>
            <person name="Broberg M."/>
        </authorList>
    </citation>
    <scope>NUCLEOTIDE SEQUENCE [LARGE SCALE GENOMIC DNA]</scope>
</reference>
<feature type="signal peptide" evidence="1">
    <location>
        <begin position="1"/>
        <end position="18"/>
    </location>
</feature>
<sequence length="123" mass="12514">MRLSTTATVAALSPLALAAPINTSGASGTADIIVRRNMGGVAGDRHSDTRILVPLGHVFAGHASLDAVSTLWLNAAYGADVAAVSCTPFKSTDGTGEAGPSFSKEHPSYVSTHNDKIGSIFCS</sequence>
<dbReference type="OrthoDB" id="5143362at2759"/>
<gene>
    <name evidence="2" type="ORF">CSOL1703_00012431</name>
</gene>
<name>A0A9N9W3X9_9HYPO</name>